<evidence type="ECO:0000256" key="10">
    <source>
        <dbReference type="ARBA" id="ARBA00038276"/>
    </source>
</evidence>
<evidence type="ECO:0000256" key="11">
    <source>
        <dbReference type="ARBA" id="ARBA00047518"/>
    </source>
</evidence>
<dbReference type="InterPro" id="IPR009185">
    <property type="entry name" value="Nucleotidl_trans"/>
</dbReference>
<keyword evidence="5" id="KW-0479">Metal-binding</keyword>
<evidence type="ECO:0000259" key="13">
    <source>
        <dbReference type="Pfam" id="PF01909"/>
    </source>
</evidence>
<dbReference type="Gene3D" id="3.30.460.10">
    <property type="entry name" value="Beta Polymerase, domain 2"/>
    <property type="match status" value="1"/>
</dbReference>
<accession>A0A6N0NUB0</accession>
<dbReference type="EC" id="2.7.7.108" evidence="9"/>
<evidence type="ECO:0000256" key="4">
    <source>
        <dbReference type="ARBA" id="ARBA00022695"/>
    </source>
</evidence>
<evidence type="ECO:0000256" key="1">
    <source>
        <dbReference type="ARBA" id="ARBA00001946"/>
    </source>
</evidence>
<evidence type="ECO:0000256" key="5">
    <source>
        <dbReference type="ARBA" id="ARBA00022723"/>
    </source>
</evidence>
<comment type="catalytic activity">
    <reaction evidence="12">
        <text>L-tyrosyl-[protein] + ATP = O-(5'-adenylyl)-L-tyrosyl-[protein] + diphosphate</text>
        <dbReference type="Rhea" id="RHEA:54288"/>
        <dbReference type="Rhea" id="RHEA-COMP:10136"/>
        <dbReference type="Rhea" id="RHEA-COMP:13846"/>
        <dbReference type="ChEBI" id="CHEBI:30616"/>
        <dbReference type="ChEBI" id="CHEBI:33019"/>
        <dbReference type="ChEBI" id="CHEBI:46858"/>
        <dbReference type="ChEBI" id="CHEBI:83624"/>
        <dbReference type="EC" id="2.7.7.108"/>
    </reaction>
</comment>
<dbReference type="KEGG" id="mten:GWK48_04475"/>
<dbReference type="GO" id="GO:0070733">
    <property type="term" value="F:AMPylase activity"/>
    <property type="evidence" value="ECO:0007669"/>
    <property type="project" value="UniProtKB-EC"/>
</dbReference>
<evidence type="ECO:0000313" key="15">
    <source>
        <dbReference type="Proteomes" id="UP000509301"/>
    </source>
</evidence>
<dbReference type="Proteomes" id="UP000509301">
    <property type="component" value="Chromosome"/>
</dbReference>
<dbReference type="EMBL" id="CP049074">
    <property type="protein sequence ID" value="QKQ99744.1"/>
    <property type="molecule type" value="Genomic_DNA"/>
</dbReference>
<dbReference type="GO" id="GO:0005524">
    <property type="term" value="F:ATP binding"/>
    <property type="evidence" value="ECO:0007669"/>
    <property type="project" value="UniProtKB-KW"/>
</dbReference>
<keyword evidence="15" id="KW-1185">Reference proteome</keyword>
<keyword evidence="2" id="KW-1277">Toxin-antitoxin system</keyword>
<dbReference type="SUPFAM" id="SSF81301">
    <property type="entry name" value="Nucleotidyltransferase"/>
    <property type="match status" value="1"/>
</dbReference>
<dbReference type="PANTHER" id="PTHR33571:SF14">
    <property type="entry name" value="PROTEIN ADENYLYLTRANSFERASE MJ0435-RELATED"/>
    <property type="match status" value="1"/>
</dbReference>
<dbReference type="OrthoDB" id="9287at2157"/>
<dbReference type="PANTHER" id="PTHR33571">
    <property type="entry name" value="SSL8005 PROTEIN"/>
    <property type="match status" value="1"/>
</dbReference>
<evidence type="ECO:0000256" key="3">
    <source>
        <dbReference type="ARBA" id="ARBA00022679"/>
    </source>
</evidence>
<evidence type="ECO:0000256" key="2">
    <source>
        <dbReference type="ARBA" id="ARBA00022649"/>
    </source>
</evidence>
<evidence type="ECO:0000256" key="9">
    <source>
        <dbReference type="ARBA" id="ARBA00034531"/>
    </source>
</evidence>
<dbReference type="AlphaFoldDB" id="A0A6N0NUB0"/>
<evidence type="ECO:0000256" key="8">
    <source>
        <dbReference type="ARBA" id="ARBA00022842"/>
    </source>
</evidence>
<evidence type="ECO:0000256" key="7">
    <source>
        <dbReference type="ARBA" id="ARBA00022840"/>
    </source>
</evidence>
<reference evidence="14 15" key="1">
    <citation type="submission" date="2020-02" db="EMBL/GenBank/DDBJ databases">
        <title>Comparative genome analysis reveals the metabolism and evolution of the thermophilic archaeal genus Metallosphaera.</title>
        <authorList>
            <person name="Jiang C."/>
        </authorList>
    </citation>
    <scope>NUCLEOTIDE SEQUENCE [LARGE SCALE GENOMIC DNA]</scope>
    <source>
        <strain evidence="14 15">Ric-A</strain>
    </source>
</reference>
<evidence type="ECO:0000256" key="6">
    <source>
        <dbReference type="ARBA" id="ARBA00022741"/>
    </source>
</evidence>
<keyword evidence="8" id="KW-0460">Magnesium</keyword>
<dbReference type="Pfam" id="PF01909">
    <property type="entry name" value="NTP_transf_2"/>
    <property type="match status" value="1"/>
</dbReference>
<dbReference type="PIRSF" id="PIRSF005928">
    <property type="entry name" value="Nucleotidltrnsf"/>
    <property type="match status" value="1"/>
</dbReference>
<dbReference type="InterPro" id="IPR052038">
    <property type="entry name" value="Type-VII_TA_antitoxin"/>
</dbReference>
<comment type="similarity">
    <text evidence="10">Belongs to the MntA antitoxin family.</text>
</comment>
<keyword evidence="7" id="KW-0067">ATP-binding</keyword>
<evidence type="ECO:0000313" key="14">
    <source>
        <dbReference type="EMBL" id="QKQ99744.1"/>
    </source>
</evidence>
<evidence type="ECO:0000256" key="12">
    <source>
        <dbReference type="ARBA" id="ARBA00048696"/>
    </source>
</evidence>
<keyword evidence="3" id="KW-0808">Transferase</keyword>
<dbReference type="GO" id="GO:0046872">
    <property type="term" value="F:metal ion binding"/>
    <property type="evidence" value="ECO:0007669"/>
    <property type="project" value="UniProtKB-KW"/>
</dbReference>
<feature type="domain" description="Polymerase nucleotidyl transferase" evidence="13">
    <location>
        <begin position="21"/>
        <end position="62"/>
    </location>
</feature>
<dbReference type="CDD" id="cd05403">
    <property type="entry name" value="NT_KNTase_like"/>
    <property type="match status" value="1"/>
</dbReference>
<gene>
    <name evidence="14" type="ORF">GWK48_04475</name>
</gene>
<keyword evidence="4" id="KW-0548">Nucleotidyltransferase</keyword>
<sequence length="219" mass="25163">MQIVYDEVRWKTLGKLRERAIGILKRLNELSMVGYVYGSVARGDVNPTSDIDIVVLNPNVVLLDLIHVDHKFIIQATPTSTPKVYLALDRDEKEVISFPLVKLRGMEEEFYKFGGMIGMEDLERGLRVVGVNKNLDLIVPNKEGHDQIPLKGNEDIAIKYLKISPMTLDQREKLLTRRREQGRTGTFLRYELSSEESVQTAVRDLMKENKFFKRSIDRG</sequence>
<comment type="cofactor">
    <cofactor evidence="1">
        <name>Mg(2+)</name>
        <dbReference type="ChEBI" id="CHEBI:18420"/>
    </cofactor>
</comment>
<dbReference type="InterPro" id="IPR002934">
    <property type="entry name" value="Polymerase_NTP_transf_dom"/>
</dbReference>
<dbReference type="InterPro" id="IPR043519">
    <property type="entry name" value="NT_sf"/>
</dbReference>
<comment type="catalytic activity">
    <reaction evidence="11">
        <text>O-(5'-adenylyl)-L-tyrosyl-[protein] + ATP = O-[5'-(adenylyl-(5'-&gt;3')-adenylyl)]-L-tyrosyl-[protein] + diphosphate</text>
        <dbReference type="Rhea" id="RHEA:66528"/>
        <dbReference type="Rhea" id="RHEA-COMP:13846"/>
        <dbReference type="Rhea" id="RHEA-COMP:17046"/>
        <dbReference type="ChEBI" id="CHEBI:30616"/>
        <dbReference type="ChEBI" id="CHEBI:33019"/>
        <dbReference type="ChEBI" id="CHEBI:83624"/>
        <dbReference type="ChEBI" id="CHEBI:167160"/>
    </reaction>
</comment>
<proteinExistence type="inferred from homology"/>
<name>A0A6N0NUB0_9CREN</name>
<dbReference type="GeneID" id="55641178"/>
<organism evidence="14 15">
    <name type="scientific">Metallosphaera tengchongensis</name>
    <dbReference type="NCBI Taxonomy" id="1532350"/>
    <lineage>
        <taxon>Archaea</taxon>
        <taxon>Thermoproteota</taxon>
        <taxon>Thermoprotei</taxon>
        <taxon>Sulfolobales</taxon>
        <taxon>Sulfolobaceae</taxon>
        <taxon>Metallosphaera</taxon>
    </lineage>
</organism>
<keyword evidence="6" id="KW-0547">Nucleotide-binding</keyword>
<dbReference type="RefSeq" id="WP_174630010.1">
    <property type="nucleotide sequence ID" value="NZ_CP049074.1"/>
</dbReference>
<protein>
    <recommendedName>
        <fullName evidence="9">protein adenylyltransferase</fullName>
        <ecNumber evidence="9">2.7.7.108</ecNumber>
    </recommendedName>
</protein>